<organism evidence="8 9">
    <name type="scientific">Blastococcus brunescens</name>
    <dbReference type="NCBI Taxonomy" id="1564165"/>
    <lineage>
        <taxon>Bacteria</taxon>
        <taxon>Bacillati</taxon>
        <taxon>Actinomycetota</taxon>
        <taxon>Actinomycetes</taxon>
        <taxon>Geodermatophilales</taxon>
        <taxon>Geodermatophilaceae</taxon>
        <taxon>Blastococcus</taxon>
    </lineage>
</organism>
<proteinExistence type="predicted"/>
<evidence type="ECO:0000313" key="9">
    <source>
        <dbReference type="Proteomes" id="UP001324287"/>
    </source>
</evidence>
<evidence type="ECO:0000256" key="2">
    <source>
        <dbReference type="ARBA" id="ARBA00022448"/>
    </source>
</evidence>
<keyword evidence="4" id="KW-0762">Sugar transport</keyword>
<feature type="compositionally biased region" description="Low complexity" evidence="7">
    <location>
        <begin position="63"/>
        <end position="78"/>
    </location>
</feature>
<dbReference type="EMBL" id="CP141261">
    <property type="protein sequence ID" value="WRL66641.1"/>
    <property type="molecule type" value="Genomic_DNA"/>
</dbReference>
<evidence type="ECO:0000256" key="5">
    <source>
        <dbReference type="ARBA" id="ARBA00022679"/>
    </source>
</evidence>
<evidence type="ECO:0000256" key="1">
    <source>
        <dbReference type="ARBA" id="ARBA00002434"/>
    </source>
</evidence>
<evidence type="ECO:0000256" key="6">
    <source>
        <dbReference type="ARBA" id="ARBA00022683"/>
    </source>
</evidence>
<evidence type="ECO:0000256" key="3">
    <source>
        <dbReference type="ARBA" id="ARBA00022553"/>
    </source>
</evidence>
<keyword evidence="9" id="KW-1185">Reference proteome</keyword>
<evidence type="ECO:0000256" key="7">
    <source>
        <dbReference type="SAM" id="MobiDB-lite"/>
    </source>
</evidence>
<dbReference type="InterPro" id="IPR050893">
    <property type="entry name" value="Sugar_PTS"/>
</dbReference>
<dbReference type="PANTHER" id="PTHR30181">
    <property type="entry name" value="MANNITOL PERMEASE IIC COMPONENT"/>
    <property type="match status" value="1"/>
</dbReference>
<feature type="region of interest" description="Disordered" evidence="7">
    <location>
        <begin position="54"/>
        <end position="78"/>
    </location>
</feature>
<name>A0ABZ1B775_9ACTN</name>
<evidence type="ECO:0000256" key="4">
    <source>
        <dbReference type="ARBA" id="ARBA00022597"/>
    </source>
</evidence>
<dbReference type="PANTHER" id="PTHR30181:SF2">
    <property type="entry name" value="PTS SYSTEM MANNITOL-SPECIFIC EIICBA COMPONENT"/>
    <property type="match status" value="1"/>
</dbReference>
<sequence>MLFLNNAINHGVLTPLGVEQAAETGKSILFLLEANPGPGLGVLLAYMLFGKGWPGPRRRARRSSTSSAASTRSTSRSC</sequence>
<protein>
    <submittedName>
        <fullName evidence="8">Uncharacterized protein</fullName>
    </submittedName>
</protein>
<keyword evidence="6" id="KW-0598">Phosphotransferase system</keyword>
<comment type="function">
    <text evidence="1">The phosphoenolpyruvate-dependent sugar phosphotransferase system (sugar PTS), a major carbohydrate active transport system, catalyzes the phosphorylation of incoming sugar substrates concomitantly with their translocation across the cell membrane. The enzyme II CmtAB PTS system is involved in D-mannitol transport.</text>
</comment>
<reference evidence="8 9" key="1">
    <citation type="submission" date="2023-12" db="EMBL/GenBank/DDBJ databases">
        <title>Blastococcus brunescens sp. nov., an actonobacterium isolated from sandstone collected in sahara desert.</title>
        <authorList>
            <person name="Gtari M."/>
            <person name="Ghodhbane F."/>
        </authorList>
    </citation>
    <scope>NUCLEOTIDE SEQUENCE [LARGE SCALE GENOMIC DNA]</scope>
    <source>
        <strain evidence="8 9">BMG 8361</strain>
    </source>
</reference>
<dbReference type="Proteomes" id="UP001324287">
    <property type="component" value="Chromosome"/>
</dbReference>
<dbReference type="RefSeq" id="WP_324277953.1">
    <property type="nucleotide sequence ID" value="NZ_CP141261.1"/>
</dbReference>
<accession>A0ABZ1B775</accession>
<keyword evidence="5" id="KW-0808">Transferase</keyword>
<evidence type="ECO:0000313" key="8">
    <source>
        <dbReference type="EMBL" id="WRL66641.1"/>
    </source>
</evidence>
<keyword evidence="2" id="KW-0813">Transport</keyword>
<keyword evidence="3" id="KW-0597">Phosphoprotein</keyword>
<gene>
    <name evidence="8" type="ORF">U6N30_15335</name>
</gene>